<dbReference type="PANTHER" id="PTHR20882">
    <property type="entry name" value="CYTOPLASMIC TRNA 2-THIOLATION PROTEIN 2"/>
    <property type="match status" value="1"/>
</dbReference>
<sequence length="203" mass="21668">MQPPTDRNSGNTNSNGQQNLCIKCKAKPPISSASAAGGGDDARFCAECFRNILYGKFRLAVTSHSMITPSDNVLVAFSGGPASRLMKLLSVVNDATGKEDIPAASASGGLAKGLAKRRPMEGFGNRSNRDIIFATWFHDDQGQGYSLSADIQYVDARWEIPVVLPLRDCTAQELKLLCCIDGLLLSEGSVLILAGQSKDFAIN</sequence>
<gene>
    <name evidence="3" type="ORF">GH714_035975</name>
</gene>
<evidence type="ECO:0000313" key="3">
    <source>
        <dbReference type="EMBL" id="KAF2289403.1"/>
    </source>
</evidence>
<organism evidence="3 4">
    <name type="scientific">Hevea brasiliensis</name>
    <name type="common">Para rubber tree</name>
    <name type="synonym">Siphonia brasiliensis</name>
    <dbReference type="NCBI Taxonomy" id="3981"/>
    <lineage>
        <taxon>Eukaryota</taxon>
        <taxon>Viridiplantae</taxon>
        <taxon>Streptophyta</taxon>
        <taxon>Embryophyta</taxon>
        <taxon>Tracheophyta</taxon>
        <taxon>Spermatophyta</taxon>
        <taxon>Magnoliopsida</taxon>
        <taxon>eudicotyledons</taxon>
        <taxon>Gunneridae</taxon>
        <taxon>Pentapetalae</taxon>
        <taxon>rosids</taxon>
        <taxon>fabids</taxon>
        <taxon>Malpighiales</taxon>
        <taxon>Euphorbiaceae</taxon>
        <taxon>Crotonoideae</taxon>
        <taxon>Micrandreae</taxon>
        <taxon>Hevea</taxon>
    </lineage>
</organism>
<keyword evidence="1" id="KW-0963">Cytoplasm</keyword>
<evidence type="ECO:0000256" key="2">
    <source>
        <dbReference type="ARBA" id="ARBA00022694"/>
    </source>
</evidence>
<dbReference type="Gene3D" id="3.40.50.620">
    <property type="entry name" value="HUPs"/>
    <property type="match status" value="1"/>
</dbReference>
<dbReference type="GO" id="GO:0002143">
    <property type="term" value="P:tRNA wobble position uridine thiolation"/>
    <property type="evidence" value="ECO:0007669"/>
    <property type="project" value="TreeGrafter"/>
</dbReference>
<dbReference type="InterPro" id="IPR019407">
    <property type="entry name" value="CTU2"/>
</dbReference>
<dbReference type="GO" id="GO:0016783">
    <property type="term" value="F:sulfurtransferase activity"/>
    <property type="evidence" value="ECO:0007669"/>
    <property type="project" value="TreeGrafter"/>
</dbReference>
<dbReference type="AlphaFoldDB" id="A0A6A6KN09"/>
<evidence type="ECO:0000313" key="4">
    <source>
        <dbReference type="Proteomes" id="UP000467840"/>
    </source>
</evidence>
<comment type="caution">
    <text evidence="3">The sequence shown here is derived from an EMBL/GenBank/DDBJ whole genome shotgun (WGS) entry which is preliminary data.</text>
</comment>
<keyword evidence="4" id="KW-1185">Reference proteome</keyword>
<protein>
    <recommendedName>
        <fullName evidence="5">Cytoplasmic tRNA 2-thiolation protein 2</fullName>
    </recommendedName>
</protein>
<accession>A0A6A6KN09</accession>
<dbReference type="InterPro" id="IPR014729">
    <property type="entry name" value="Rossmann-like_a/b/a_fold"/>
</dbReference>
<evidence type="ECO:0008006" key="5">
    <source>
        <dbReference type="Google" id="ProtNLM"/>
    </source>
</evidence>
<dbReference type="PANTHER" id="PTHR20882:SF14">
    <property type="entry name" value="CYTOPLASMIC TRNA 2-THIOLATION PROTEIN 2"/>
    <property type="match status" value="1"/>
</dbReference>
<name>A0A6A6KN09_HEVBR</name>
<dbReference type="GO" id="GO:0005829">
    <property type="term" value="C:cytosol"/>
    <property type="evidence" value="ECO:0007669"/>
    <property type="project" value="TreeGrafter"/>
</dbReference>
<keyword evidence="2" id="KW-0819">tRNA processing</keyword>
<proteinExistence type="predicted"/>
<reference evidence="3 4" key="1">
    <citation type="journal article" date="2020" name="Mol. Plant">
        <title>The Chromosome-Based Rubber Tree Genome Provides New Insights into Spurge Genome Evolution and Rubber Biosynthesis.</title>
        <authorList>
            <person name="Liu J."/>
            <person name="Shi C."/>
            <person name="Shi C.C."/>
            <person name="Li W."/>
            <person name="Zhang Q.J."/>
            <person name="Zhang Y."/>
            <person name="Li K."/>
            <person name="Lu H.F."/>
            <person name="Shi C."/>
            <person name="Zhu S.T."/>
            <person name="Xiao Z.Y."/>
            <person name="Nan H."/>
            <person name="Yue Y."/>
            <person name="Zhu X.G."/>
            <person name="Wu Y."/>
            <person name="Hong X.N."/>
            <person name="Fan G.Y."/>
            <person name="Tong Y."/>
            <person name="Zhang D."/>
            <person name="Mao C.L."/>
            <person name="Liu Y.L."/>
            <person name="Hao S.J."/>
            <person name="Liu W.Q."/>
            <person name="Lv M.Q."/>
            <person name="Zhang H.B."/>
            <person name="Liu Y."/>
            <person name="Hu-Tang G.R."/>
            <person name="Wang J.P."/>
            <person name="Wang J.H."/>
            <person name="Sun Y.H."/>
            <person name="Ni S.B."/>
            <person name="Chen W.B."/>
            <person name="Zhang X.C."/>
            <person name="Jiao Y.N."/>
            <person name="Eichler E.E."/>
            <person name="Li G.H."/>
            <person name="Liu X."/>
            <person name="Gao L.Z."/>
        </authorList>
    </citation>
    <scope>NUCLEOTIDE SEQUENCE [LARGE SCALE GENOMIC DNA]</scope>
    <source>
        <strain evidence="4">cv. GT1</strain>
        <tissue evidence="3">Leaf</tissue>
    </source>
</reference>
<dbReference type="GO" id="GO:0000049">
    <property type="term" value="F:tRNA binding"/>
    <property type="evidence" value="ECO:0007669"/>
    <property type="project" value="InterPro"/>
</dbReference>
<dbReference type="Proteomes" id="UP000467840">
    <property type="component" value="Chromosome 8"/>
</dbReference>
<dbReference type="EMBL" id="JAAGAX010000016">
    <property type="protein sequence ID" value="KAF2289403.1"/>
    <property type="molecule type" value="Genomic_DNA"/>
</dbReference>
<evidence type="ECO:0000256" key="1">
    <source>
        <dbReference type="ARBA" id="ARBA00022490"/>
    </source>
</evidence>